<reference evidence="10 11" key="1">
    <citation type="submission" date="2018-08" db="EMBL/GenBank/DDBJ databases">
        <title>Lysobacter soli KCTC 22011, whole genome shotgun sequence.</title>
        <authorList>
            <person name="Zhang X."/>
            <person name="Feng G."/>
            <person name="Zhu H."/>
        </authorList>
    </citation>
    <scope>NUCLEOTIDE SEQUENCE [LARGE SCALE GENOMIC DNA]</scope>
    <source>
        <strain evidence="10 11">KCTC 22011</strain>
    </source>
</reference>
<comment type="subunit">
    <text evidence="3 9">Homotetramer.</text>
</comment>
<dbReference type="AlphaFoldDB" id="A0A3D8VHQ3"/>
<comment type="similarity">
    <text evidence="2 9">Belongs to the glycosyltransferase 20 family.</text>
</comment>
<proteinExistence type="inferred from homology"/>
<evidence type="ECO:0000256" key="7">
    <source>
        <dbReference type="ARBA" id="ARBA00022679"/>
    </source>
</evidence>
<sequence length="456" mass="51403">MSRLVVVSNRVAVPGVSSAGGLAVALQAALEETGGMWFGWSGRIDPSDSGQVHEHDAGNIRYVTVDLSKRDHDDYYNGFANRTLWPLLHFRVDLVDYSRITYAAYRRVNALFAEKLAPLLRDDDIVWIHDYHLIPMAKLLRELGVKCRLGFFLHVPMPSSDLLAALPQHERLFEGLSSYDLIGFQTERDLERFQDYVRLFGRGRVISHGVLETHKGKRLRAGAFPISIDTAQIEEQARAAASKVGVKRLATSLSGRELAIGVDRLDYSKGLPERFRSFGRFLKRHPEHRGKLTFLQIAPVSRGEVLEYQKLRSELEQLSGHINGAHAEPDWTPVRYVNRNYPHPTLTGFYRLSRVGLVTPLRDGMNLVAKEYVAAQDPKDPGVLVLSTFAGAARELGAALLVNPYDMDGVADALATAMEMPLEERRERYETMMAVLRENDITAWRRKYLAALREPI</sequence>
<dbReference type="SUPFAM" id="SSF53756">
    <property type="entry name" value="UDP-Glycosyltransferase/glycogen phosphorylase"/>
    <property type="match status" value="1"/>
</dbReference>
<keyword evidence="11" id="KW-1185">Reference proteome</keyword>
<evidence type="ECO:0000256" key="2">
    <source>
        <dbReference type="ARBA" id="ARBA00008799"/>
    </source>
</evidence>
<dbReference type="GO" id="GO:0005992">
    <property type="term" value="P:trehalose biosynthetic process"/>
    <property type="evidence" value="ECO:0007669"/>
    <property type="project" value="UniProtKB-UniRule"/>
</dbReference>
<comment type="function">
    <text evidence="9">Probably involved in the osmoprotection via the biosynthesis of trehalose. Catalyzes the transfer of glucose from UDP-alpha-D-glucose (UDP-Glc) to D-glucose 6-phosphate (Glc-6-P) to form trehalose-6-phosphate. Acts with retention of the anomeric configuration of the UDP-sugar donor.</text>
</comment>
<dbReference type="Proteomes" id="UP000256829">
    <property type="component" value="Unassembled WGS sequence"/>
</dbReference>
<evidence type="ECO:0000256" key="4">
    <source>
        <dbReference type="ARBA" id="ARBA00012538"/>
    </source>
</evidence>
<dbReference type="InterPro" id="IPR001830">
    <property type="entry name" value="Glyco_trans_20"/>
</dbReference>
<dbReference type="GO" id="GO:0003825">
    <property type="term" value="F:alpha,alpha-trehalose-phosphate synthase (UDP-forming) activity"/>
    <property type="evidence" value="ECO:0007669"/>
    <property type="project" value="UniProtKB-UniRule"/>
</dbReference>
<evidence type="ECO:0000256" key="1">
    <source>
        <dbReference type="ARBA" id="ARBA00005199"/>
    </source>
</evidence>
<evidence type="ECO:0000256" key="3">
    <source>
        <dbReference type="ARBA" id="ARBA00011881"/>
    </source>
</evidence>
<name>A0A3D8VHQ3_9GAMM</name>
<protein>
    <recommendedName>
        <fullName evidence="5 9">Trehalose-6-phosphate synthase</fullName>
        <ecNumber evidence="4 9">2.4.1.15</ecNumber>
    </recommendedName>
    <alternativeName>
        <fullName evidence="9">Osmoregulatory trehalose synthesis protein A</fullName>
    </alternativeName>
    <alternativeName>
        <fullName evidence="9">UDP-glucose-glucosephosphate glucosyltransferase</fullName>
    </alternativeName>
</protein>
<comment type="caution">
    <text evidence="10">The sequence shown here is derived from an EMBL/GenBank/DDBJ whole genome shotgun (WGS) entry which is preliminary data.</text>
</comment>
<evidence type="ECO:0000256" key="5">
    <source>
        <dbReference type="ARBA" id="ARBA00018539"/>
    </source>
</evidence>
<keyword evidence="6 9" id="KW-0328">Glycosyltransferase</keyword>
<dbReference type="PANTHER" id="PTHR10788:SF106">
    <property type="entry name" value="BCDNA.GH08860"/>
    <property type="match status" value="1"/>
</dbReference>
<dbReference type="EMBL" id="QTJR01000002">
    <property type="protein sequence ID" value="RDY68932.1"/>
    <property type="molecule type" value="Genomic_DNA"/>
</dbReference>
<dbReference type="PANTHER" id="PTHR10788">
    <property type="entry name" value="TREHALOSE-6-PHOSPHATE SYNTHASE"/>
    <property type="match status" value="1"/>
</dbReference>
<evidence type="ECO:0000256" key="6">
    <source>
        <dbReference type="ARBA" id="ARBA00022676"/>
    </source>
</evidence>
<evidence type="ECO:0000256" key="9">
    <source>
        <dbReference type="RuleBase" id="RU362045"/>
    </source>
</evidence>
<evidence type="ECO:0000313" key="10">
    <source>
        <dbReference type="EMBL" id="RDY68932.1"/>
    </source>
</evidence>
<gene>
    <name evidence="10" type="primary">otsA</name>
    <name evidence="10" type="ORF">DX912_05450</name>
</gene>
<dbReference type="EC" id="2.4.1.15" evidence="4 9"/>
<keyword evidence="7 9" id="KW-0808">Transferase</keyword>
<dbReference type="CDD" id="cd03788">
    <property type="entry name" value="GT20_TPS"/>
    <property type="match status" value="1"/>
</dbReference>
<accession>A0A3D8VHQ3</accession>
<dbReference type="FunFam" id="3.40.50.2000:FF:000024">
    <property type="entry name" value="Trehalose-6-phosphate synthase"/>
    <property type="match status" value="1"/>
</dbReference>
<evidence type="ECO:0000313" key="11">
    <source>
        <dbReference type="Proteomes" id="UP000256829"/>
    </source>
</evidence>
<dbReference type="RefSeq" id="WP_115841447.1">
    <property type="nucleotide sequence ID" value="NZ_CP046603.1"/>
</dbReference>
<dbReference type="UniPathway" id="UPA00299"/>
<comment type="catalytic activity">
    <reaction evidence="8 9">
        <text>D-glucose 6-phosphate + UDP-alpha-D-glucose = alpha,alpha-trehalose 6-phosphate + UDP + H(+)</text>
        <dbReference type="Rhea" id="RHEA:18889"/>
        <dbReference type="ChEBI" id="CHEBI:15378"/>
        <dbReference type="ChEBI" id="CHEBI:58223"/>
        <dbReference type="ChEBI" id="CHEBI:58429"/>
        <dbReference type="ChEBI" id="CHEBI:58885"/>
        <dbReference type="ChEBI" id="CHEBI:61548"/>
        <dbReference type="EC" id="2.4.1.15"/>
    </reaction>
</comment>
<dbReference type="Pfam" id="PF00982">
    <property type="entry name" value="Glyco_transf_20"/>
    <property type="match status" value="1"/>
</dbReference>
<dbReference type="Gene3D" id="3.40.50.2000">
    <property type="entry name" value="Glycogen Phosphorylase B"/>
    <property type="match status" value="2"/>
</dbReference>
<dbReference type="OrthoDB" id="9815690at2"/>
<evidence type="ECO:0000256" key="8">
    <source>
        <dbReference type="ARBA" id="ARBA00048039"/>
    </source>
</evidence>
<dbReference type="NCBIfam" id="TIGR02400">
    <property type="entry name" value="trehalose_OtsA"/>
    <property type="match status" value="1"/>
</dbReference>
<organism evidence="10 11">
    <name type="scientific">Lysobacter soli</name>
    <dbReference type="NCBI Taxonomy" id="453783"/>
    <lineage>
        <taxon>Bacteria</taxon>
        <taxon>Pseudomonadati</taxon>
        <taxon>Pseudomonadota</taxon>
        <taxon>Gammaproteobacteria</taxon>
        <taxon>Lysobacterales</taxon>
        <taxon>Lysobacteraceae</taxon>
        <taxon>Lysobacter</taxon>
    </lineage>
</organism>
<dbReference type="InterPro" id="IPR012766">
    <property type="entry name" value="Trehalose_OtsA"/>
</dbReference>
<comment type="pathway">
    <text evidence="1 9">Glycan biosynthesis; trehalose biosynthesis.</text>
</comment>